<dbReference type="NCBIfam" id="NF004363">
    <property type="entry name" value="PRK05738.2-4"/>
    <property type="match status" value="1"/>
</dbReference>
<dbReference type="Gene3D" id="3.30.70.330">
    <property type="match status" value="1"/>
</dbReference>
<comment type="function">
    <text evidence="4">One of the early assembly proteins it binds 23S rRNA. One of the proteins that surrounds the polypeptide exit tunnel on the outside of the ribosome. Forms the main docking site for trigger factor binding to the ribosome.</text>
</comment>
<accession>A0A2M8ESR6</accession>
<protein>
    <recommendedName>
        <fullName evidence="4">Large ribosomal subunit protein uL23</fullName>
    </recommendedName>
</protein>
<evidence type="ECO:0000313" key="5">
    <source>
        <dbReference type="EMBL" id="PJC28106.1"/>
    </source>
</evidence>
<dbReference type="HAMAP" id="MF_01369_B">
    <property type="entry name" value="Ribosomal_uL23_B"/>
    <property type="match status" value="1"/>
</dbReference>
<evidence type="ECO:0000256" key="2">
    <source>
        <dbReference type="ARBA" id="ARBA00022980"/>
    </source>
</evidence>
<reference evidence="6" key="1">
    <citation type="submission" date="2017-09" db="EMBL/GenBank/DDBJ databases">
        <title>Depth-based differentiation of microbial function through sediment-hosted aquifers and enrichment of novel symbionts in the deep terrestrial subsurface.</title>
        <authorList>
            <person name="Probst A.J."/>
            <person name="Ladd B."/>
            <person name="Jarett J.K."/>
            <person name="Geller-Mcgrath D.E."/>
            <person name="Sieber C.M.K."/>
            <person name="Emerson J.B."/>
            <person name="Anantharaman K."/>
            <person name="Thomas B.C."/>
            <person name="Malmstrom R."/>
            <person name="Stieglmeier M."/>
            <person name="Klingl A."/>
            <person name="Woyke T."/>
            <person name="Ryan C.M."/>
            <person name="Banfield J.F."/>
        </authorList>
    </citation>
    <scope>NUCLEOTIDE SEQUENCE [LARGE SCALE GENOMIC DNA]</scope>
</reference>
<keyword evidence="4" id="KW-0694">RNA-binding</keyword>
<comment type="subunit">
    <text evidence="4">Part of the 50S ribosomal subunit. Contacts protein L29, and trigger factor when it is bound to the ribosome.</text>
</comment>
<dbReference type="InterPro" id="IPR013025">
    <property type="entry name" value="Ribosomal_uL23-like"/>
</dbReference>
<comment type="caution">
    <text evidence="5">The sequence shown here is derived from an EMBL/GenBank/DDBJ whole genome shotgun (WGS) entry which is preliminary data.</text>
</comment>
<evidence type="ECO:0000256" key="3">
    <source>
        <dbReference type="ARBA" id="ARBA00023274"/>
    </source>
</evidence>
<keyword evidence="3 4" id="KW-0687">Ribonucleoprotein</keyword>
<dbReference type="InterPro" id="IPR012677">
    <property type="entry name" value="Nucleotide-bd_a/b_plait_sf"/>
</dbReference>
<dbReference type="GO" id="GO:0006412">
    <property type="term" value="P:translation"/>
    <property type="evidence" value="ECO:0007669"/>
    <property type="project" value="UniProtKB-UniRule"/>
</dbReference>
<dbReference type="SUPFAM" id="SSF54189">
    <property type="entry name" value="Ribosomal proteins S24e, L23 and L15e"/>
    <property type="match status" value="1"/>
</dbReference>
<dbReference type="GO" id="GO:0019843">
    <property type="term" value="F:rRNA binding"/>
    <property type="evidence" value="ECO:0007669"/>
    <property type="project" value="UniProtKB-UniRule"/>
</dbReference>
<dbReference type="EMBL" id="PFSF01000039">
    <property type="protein sequence ID" value="PJC28106.1"/>
    <property type="molecule type" value="Genomic_DNA"/>
</dbReference>
<dbReference type="Pfam" id="PF00276">
    <property type="entry name" value="Ribosomal_L23"/>
    <property type="match status" value="1"/>
</dbReference>
<evidence type="ECO:0000256" key="4">
    <source>
        <dbReference type="HAMAP-Rule" id="MF_01369"/>
    </source>
</evidence>
<keyword evidence="2 4" id="KW-0689">Ribosomal protein</keyword>
<name>A0A2M8ESR6_9BACT</name>
<dbReference type="GO" id="GO:0003735">
    <property type="term" value="F:structural constituent of ribosome"/>
    <property type="evidence" value="ECO:0007669"/>
    <property type="project" value="InterPro"/>
</dbReference>
<keyword evidence="4" id="KW-0699">rRNA-binding</keyword>
<organism evidence="5 6">
    <name type="scientific">Candidatus Shapirobacteria bacterium CG_4_9_14_0_2_um_filter_39_11</name>
    <dbReference type="NCBI Taxonomy" id="1974478"/>
    <lineage>
        <taxon>Bacteria</taxon>
        <taxon>Candidatus Shapironibacteriota</taxon>
    </lineage>
</organism>
<dbReference type="InterPro" id="IPR012678">
    <property type="entry name" value="Ribosomal_uL23/eL15/eS24_sf"/>
</dbReference>
<proteinExistence type="inferred from homology"/>
<dbReference type="GO" id="GO:1990904">
    <property type="term" value="C:ribonucleoprotein complex"/>
    <property type="evidence" value="ECO:0007669"/>
    <property type="project" value="UniProtKB-KW"/>
</dbReference>
<evidence type="ECO:0000256" key="1">
    <source>
        <dbReference type="ARBA" id="ARBA00006700"/>
    </source>
</evidence>
<dbReference type="Proteomes" id="UP000229816">
    <property type="component" value="Unassembled WGS sequence"/>
</dbReference>
<dbReference type="GO" id="GO:0005840">
    <property type="term" value="C:ribosome"/>
    <property type="evidence" value="ECO:0007669"/>
    <property type="project" value="UniProtKB-KW"/>
</dbReference>
<dbReference type="PANTHER" id="PTHR11620">
    <property type="entry name" value="60S RIBOSOMAL PROTEIN L23A"/>
    <property type="match status" value="1"/>
</dbReference>
<comment type="similarity">
    <text evidence="1 4">Belongs to the universal ribosomal protein uL23 family.</text>
</comment>
<dbReference type="AlphaFoldDB" id="A0A2M8ESR6"/>
<evidence type="ECO:0000313" key="6">
    <source>
        <dbReference type="Proteomes" id="UP000229816"/>
    </source>
</evidence>
<gene>
    <name evidence="4" type="primary">rplW</name>
    <name evidence="5" type="ORF">CO054_01895</name>
</gene>
<sequence length="97" mass="11176">MDLIHVLKRPLVTEKSTLSLSKGKYAFEVDRRATKKEIIKAIEDTYGVHIIRVQTITGRGKKRKIGRTRIEIRQPDWKKTVVQLAEGEKIDIFETGT</sequence>